<dbReference type="NCBIfam" id="TIGR02322">
    <property type="entry name" value="phosphon_PhnN"/>
    <property type="match status" value="1"/>
</dbReference>
<accession>A0A1Q8YJM4</accession>
<dbReference type="GO" id="GO:0033863">
    <property type="term" value="F:ribose 1,5-bisphosphate phosphokinase activity"/>
    <property type="evidence" value="ECO:0007669"/>
    <property type="project" value="UniProtKB-EC"/>
</dbReference>
<dbReference type="InterPro" id="IPR027417">
    <property type="entry name" value="P-loop_NTPase"/>
</dbReference>
<reference evidence="7 8" key="1">
    <citation type="submission" date="2017-01" db="EMBL/GenBank/DDBJ databases">
        <title>Genome sequence of Rhodoferax antarcticus ANT.BR, a psychrophilic purple nonsulfur bacterium from an Antarctic microbial mat.</title>
        <authorList>
            <person name="Baker J."/>
            <person name="Riester C."/>
            <person name="Skinner B."/>
            <person name="Newell A."/>
            <person name="Swingley W."/>
            <person name="Madigan M."/>
            <person name="Jung D."/>
            <person name="Asao M."/>
            <person name="Chen M."/>
            <person name="Loughlin P."/>
            <person name="Pan H."/>
            <person name="Lin S."/>
            <person name="Li N."/>
            <person name="Shaw J."/>
            <person name="Prado M."/>
            <person name="Sherman C."/>
            <person name="Li X."/>
            <person name="Tang J."/>
            <person name="Blankenship R."/>
            <person name="Zhao T."/>
            <person name="Touchman J."/>
            <person name="Sattley M."/>
        </authorList>
    </citation>
    <scope>NUCLEOTIDE SEQUENCE [LARGE SCALE GENOMIC DNA]</scope>
    <source>
        <strain evidence="7 8">ANT.BR</strain>
    </source>
</reference>
<comment type="caution">
    <text evidence="7">The sequence shown here is derived from an EMBL/GenBank/DDBJ whole genome shotgun (WGS) entry which is preliminary data.</text>
</comment>
<dbReference type="UniPathway" id="UPA00087">
    <property type="reaction ID" value="UER00175"/>
</dbReference>
<dbReference type="EC" id="2.7.4.23" evidence="3"/>
<evidence type="ECO:0000256" key="3">
    <source>
        <dbReference type="ARBA" id="ARBA00012892"/>
    </source>
</evidence>
<evidence type="ECO:0000256" key="6">
    <source>
        <dbReference type="ARBA" id="ARBA00022840"/>
    </source>
</evidence>
<dbReference type="RefSeq" id="WP_075585120.1">
    <property type="nucleotide sequence ID" value="NZ_MSYM01000005.1"/>
</dbReference>
<protein>
    <recommendedName>
        <fullName evidence="3">ribose 1,5-bisphosphate phosphokinase</fullName>
        <ecNumber evidence="3">2.7.4.23</ecNumber>
    </recommendedName>
</protein>
<organism evidence="7 8">
    <name type="scientific">Rhodoferax antarcticus ANT.BR</name>
    <dbReference type="NCBI Taxonomy" id="1111071"/>
    <lineage>
        <taxon>Bacteria</taxon>
        <taxon>Pseudomonadati</taxon>
        <taxon>Pseudomonadota</taxon>
        <taxon>Betaproteobacteria</taxon>
        <taxon>Burkholderiales</taxon>
        <taxon>Comamonadaceae</taxon>
        <taxon>Rhodoferax</taxon>
    </lineage>
</organism>
<dbReference type="GO" id="GO:0005524">
    <property type="term" value="F:ATP binding"/>
    <property type="evidence" value="ECO:0007669"/>
    <property type="project" value="UniProtKB-KW"/>
</dbReference>
<keyword evidence="7" id="KW-0418">Kinase</keyword>
<dbReference type="Gene3D" id="3.40.50.300">
    <property type="entry name" value="P-loop containing nucleotide triphosphate hydrolases"/>
    <property type="match status" value="1"/>
</dbReference>
<keyword evidence="4 7" id="KW-0808">Transferase</keyword>
<evidence type="ECO:0000313" key="8">
    <source>
        <dbReference type="Proteomes" id="UP000185911"/>
    </source>
</evidence>
<evidence type="ECO:0000256" key="5">
    <source>
        <dbReference type="ARBA" id="ARBA00022741"/>
    </source>
</evidence>
<dbReference type="STRING" id="81479.RA876_16645"/>
<keyword evidence="5" id="KW-0547">Nucleotide-binding</keyword>
<dbReference type="GO" id="GO:0006015">
    <property type="term" value="P:5-phosphoribose 1-diphosphate biosynthetic process"/>
    <property type="evidence" value="ECO:0007669"/>
    <property type="project" value="UniProtKB-UniPathway"/>
</dbReference>
<evidence type="ECO:0000256" key="1">
    <source>
        <dbReference type="ARBA" id="ARBA00000373"/>
    </source>
</evidence>
<name>A0A1Q8YJM4_9BURK</name>
<evidence type="ECO:0000256" key="2">
    <source>
        <dbReference type="ARBA" id="ARBA00005069"/>
    </source>
</evidence>
<evidence type="ECO:0000313" key="7">
    <source>
        <dbReference type="EMBL" id="OLP08236.1"/>
    </source>
</evidence>
<comment type="pathway">
    <text evidence="2">Metabolic intermediate biosynthesis; 5-phospho-alpha-D-ribose 1-diphosphate biosynthesis; 5-phospho-alpha-D-ribose 1-diphosphate from D-ribose 5-phosphate (route II): step 3/3.</text>
</comment>
<dbReference type="EMBL" id="MSYM01000005">
    <property type="protein sequence ID" value="OLP08236.1"/>
    <property type="molecule type" value="Genomic_DNA"/>
</dbReference>
<dbReference type="InterPro" id="IPR012699">
    <property type="entry name" value="PhnN"/>
</dbReference>
<keyword evidence="8" id="KW-1185">Reference proteome</keyword>
<gene>
    <name evidence="7" type="primary">phnN</name>
    <name evidence="7" type="ORF">BLL52_0524</name>
</gene>
<comment type="catalytic activity">
    <reaction evidence="1">
        <text>alpha-D-ribose 1,5-bisphosphate + ATP = 5-phospho-alpha-D-ribose 1-diphosphate + ADP</text>
        <dbReference type="Rhea" id="RHEA:20109"/>
        <dbReference type="ChEBI" id="CHEBI:30616"/>
        <dbReference type="ChEBI" id="CHEBI:58017"/>
        <dbReference type="ChEBI" id="CHEBI:68688"/>
        <dbReference type="ChEBI" id="CHEBI:456216"/>
        <dbReference type="EC" id="2.7.4.23"/>
    </reaction>
</comment>
<dbReference type="SUPFAM" id="SSF52540">
    <property type="entry name" value="P-loop containing nucleoside triphosphate hydrolases"/>
    <property type="match status" value="1"/>
</dbReference>
<dbReference type="AlphaFoldDB" id="A0A1Q8YJM4"/>
<dbReference type="Proteomes" id="UP000185911">
    <property type="component" value="Unassembled WGS sequence"/>
</dbReference>
<evidence type="ECO:0000256" key="4">
    <source>
        <dbReference type="ARBA" id="ARBA00022679"/>
    </source>
</evidence>
<sequence>MNGAWVFVCGPSGAGKDSVMAAARALLADRADIVFARRMVTRPPHAGSDHDPVSGGEFQTLLGSGSLCWHWWAHGFVYGIDSRYAQDVLSGCLVVVNGSRAHVSNLPVSPQLRVVQISASPQQLAQRMTQRARDSADAVTRRLARNADFADIAADCHIVNDTTLAVAARQLADYMTTLAVTP</sequence>
<proteinExistence type="predicted"/>
<keyword evidence="6" id="KW-0067">ATP-binding</keyword>